<comment type="caution">
    <text evidence="1">The sequence shown here is derived from an EMBL/GenBank/DDBJ whole genome shotgun (WGS) entry which is preliminary data.</text>
</comment>
<organism evidence="1 2">
    <name type="scientific">Dermacentor silvarum</name>
    <name type="common">Tick</name>
    <dbReference type="NCBI Taxonomy" id="543639"/>
    <lineage>
        <taxon>Eukaryota</taxon>
        <taxon>Metazoa</taxon>
        <taxon>Ecdysozoa</taxon>
        <taxon>Arthropoda</taxon>
        <taxon>Chelicerata</taxon>
        <taxon>Arachnida</taxon>
        <taxon>Acari</taxon>
        <taxon>Parasitiformes</taxon>
        <taxon>Ixodida</taxon>
        <taxon>Ixodoidea</taxon>
        <taxon>Ixodidae</taxon>
        <taxon>Rhipicephalinae</taxon>
        <taxon>Dermacentor</taxon>
    </lineage>
</organism>
<dbReference type="Proteomes" id="UP000821865">
    <property type="component" value="Chromosome 1"/>
</dbReference>
<reference evidence="1" key="1">
    <citation type="submission" date="2020-05" db="EMBL/GenBank/DDBJ databases">
        <title>Large-scale comparative analyses of tick genomes elucidate their genetic diversity and vector capacities.</title>
        <authorList>
            <person name="Jia N."/>
            <person name="Wang J."/>
            <person name="Shi W."/>
            <person name="Du L."/>
            <person name="Sun Y."/>
            <person name="Zhan W."/>
            <person name="Jiang J."/>
            <person name="Wang Q."/>
            <person name="Zhang B."/>
            <person name="Ji P."/>
            <person name="Sakyi L.B."/>
            <person name="Cui X."/>
            <person name="Yuan T."/>
            <person name="Jiang B."/>
            <person name="Yang W."/>
            <person name="Lam T.T.-Y."/>
            <person name="Chang Q."/>
            <person name="Ding S."/>
            <person name="Wang X."/>
            <person name="Zhu J."/>
            <person name="Ruan X."/>
            <person name="Zhao L."/>
            <person name="Wei J."/>
            <person name="Que T."/>
            <person name="Du C."/>
            <person name="Cheng J."/>
            <person name="Dai P."/>
            <person name="Han X."/>
            <person name="Huang E."/>
            <person name="Gao Y."/>
            <person name="Liu J."/>
            <person name="Shao H."/>
            <person name="Ye R."/>
            <person name="Li L."/>
            <person name="Wei W."/>
            <person name="Wang X."/>
            <person name="Wang C."/>
            <person name="Yang T."/>
            <person name="Huo Q."/>
            <person name="Li W."/>
            <person name="Guo W."/>
            <person name="Chen H."/>
            <person name="Zhou L."/>
            <person name="Ni X."/>
            <person name="Tian J."/>
            <person name="Zhou Y."/>
            <person name="Sheng Y."/>
            <person name="Liu T."/>
            <person name="Pan Y."/>
            <person name="Xia L."/>
            <person name="Li J."/>
            <person name="Zhao F."/>
            <person name="Cao W."/>
        </authorList>
    </citation>
    <scope>NUCLEOTIDE SEQUENCE</scope>
    <source>
        <strain evidence="1">Dsil-2018</strain>
    </source>
</reference>
<name>A0ACB8E212_DERSI</name>
<sequence>MKASAPKAQQMTERIARFVARGMHPYNIVEEPGFLNIVKFAMPNYAVPSRTTFSRAIIPDLYASSKEKVQNRLGDIFASGVESLSIATDGWTSRANDSYVCVTYHVMDNDFMQHVHALACTEMTDSHTAANLELFITGVIEEWELPAHDTSDCGYIQTECQGRLQEIQRNMQLDPLEVIQDVPTAMEQCHDAMMARLVKLRTVITVELLESDAVPNLNASEWKLMNAALQVLKPLDHATTELSGDRYPTLSQVISLLQCTEVVLAELVSEGDTKMSVMLNDLQSNGRSLYSQQQQKRLCQFMNMVQHLLCRPIRGLCVECFYTLQ</sequence>
<protein>
    <submittedName>
        <fullName evidence="1">Uncharacterized protein</fullName>
    </submittedName>
</protein>
<keyword evidence="2" id="KW-1185">Reference proteome</keyword>
<accession>A0ACB8E212</accession>
<evidence type="ECO:0000313" key="2">
    <source>
        <dbReference type="Proteomes" id="UP000821865"/>
    </source>
</evidence>
<evidence type="ECO:0000313" key="1">
    <source>
        <dbReference type="EMBL" id="KAH7980722.1"/>
    </source>
</evidence>
<gene>
    <name evidence="1" type="ORF">HPB49_018545</name>
</gene>
<proteinExistence type="predicted"/>
<dbReference type="EMBL" id="CM023470">
    <property type="protein sequence ID" value="KAH7980722.1"/>
    <property type="molecule type" value="Genomic_DNA"/>
</dbReference>